<dbReference type="PANTHER" id="PTHR43794:SF11">
    <property type="entry name" value="AMIDOHYDROLASE-RELATED DOMAIN-CONTAINING PROTEIN"/>
    <property type="match status" value="1"/>
</dbReference>
<dbReference type="Proteomes" id="UP000435649">
    <property type="component" value="Unassembled WGS sequence"/>
</dbReference>
<reference evidence="5 6" key="1">
    <citation type="submission" date="2019-08" db="EMBL/GenBank/DDBJ databases">
        <title>In-depth cultivation of the pig gut microbiome towards novel bacterial diversity and tailored functional studies.</title>
        <authorList>
            <person name="Wylensek D."/>
            <person name="Hitch T.C.A."/>
            <person name="Clavel T."/>
        </authorList>
    </citation>
    <scope>NUCLEOTIDE SEQUENCE [LARGE SCALE GENOMIC DNA]</scope>
    <source>
        <strain evidence="5 6">BBE-744-WT-12</strain>
    </source>
</reference>
<accession>A0A844G7T0</accession>
<dbReference type="SUPFAM" id="SSF51338">
    <property type="entry name" value="Composite domain of metallo-dependent hydrolases"/>
    <property type="match status" value="2"/>
</dbReference>
<dbReference type="InterPro" id="IPR006680">
    <property type="entry name" value="Amidohydro-rel"/>
</dbReference>
<evidence type="ECO:0000259" key="4">
    <source>
        <dbReference type="Pfam" id="PF01979"/>
    </source>
</evidence>
<organism evidence="5 6">
    <name type="scientific">Victivallis lenta</name>
    <dbReference type="NCBI Taxonomy" id="2606640"/>
    <lineage>
        <taxon>Bacteria</taxon>
        <taxon>Pseudomonadati</taxon>
        <taxon>Lentisphaerota</taxon>
        <taxon>Lentisphaeria</taxon>
        <taxon>Victivallales</taxon>
        <taxon>Victivallaceae</taxon>
        <taxon>Victivallis</taxon>
    </lineage>
</organism>
<dbReference type="InterPro" id="IPR032466">
    <property type="entry name" value="Metal_Hydrolase"/>
</dbReference>
<evidence type="ECO:0000256" key="1">
    <source>
        <dbReference type="ARBA" id="ARBA00022723"/>
    </source>
</evidence>
<keyword evidence="1" id="KW-0479">Metal-binding</keyword>
<dbReference type="PANTHER" id="PTHR43794">
    <property type="entry name" value="AMINOHYDROLASE SSNA-RELATED"/>
    <property type="match status" value="1"/>
</dbReference>
<evidence type="ECO:0000313" key="6">
    <source>
        <dbReference type="Proteomes" id="UP000435649"/>
    </source>
</evidence>
<dbReference type="EMBL" id="VUNS01000018">
    <property type="protein sequence ID" value="MST98359.1"/>
    <property type="molecule type" value="Genomic_DNA"/>
</dbReference>
<keyword evidence="2 5" id="KW-0378">Hydrolase</keyword>
<feature type="domain" description="Amidohydrolase-related" evidence="4">
    <location>
        <begin position="48"/>
        <end position="393"/>
    </location>
</feature>
<comment type="caution">
    <text evidence="5">The sequence shown here is derived from an EMBL/GenBank/DDBJ whole genome shotgun (WGS) entry which is preliminary data.</text>
</comment>
<dbReference type="CDD" id="cd01298">
    <property type="entry name" value="ATZ_TRZ_like"/>
    <property type="match status" value="1"/>
</dbReference>
<dbReference type="FunFam" id="3.20.20.140:FF:000014">
    <property type="entry name" value="5-methylthioadenosine/S-adenosylhomocysteine deaminase"/>
    <property type="match status" value="1"/>
</dbReference>
<dbReference type="RefSeq" id="WP_154419390.1">
    <property type="nucleotide sequence ID" value="NZ_VUNS01000018.1"/>
</dbReference>
<dbReference type="GO" id="GO:0046872">
    <property type="term" value="F:metal ion binding"/>
    <property type="evidence" value="ECO:0007669"/>
    <property type="project" value="UniProtKB-KW"/>
</dbReference>
<dbReference type="GO" id="GO:0019239">
    <property type="term" value="F:deaminase activity"/>
    <property type="evidence" value="ECO:0007669"/>
    <property type="project" value="UniProtKB-ARBA"/>
</dbReference>
<evidence type="ECO:0000313" key="5">
    <source>
        <dbReference type="EMBL" id="MST98359.1"/>
    </source>
</evidence>
<gene>
    <name evidence="5" type="ORF">FYJ85_15060</name>
</gene>
<protein>
    <submittedName>
        <fullName evidence="5">Amidohydrolase</fullName>
    </submittedName>
</protein>
<keyword evidence="3" id="KW-0862">Zinc</keyword>
<keyword evidence="6" id="KW-1185">Reference proteome</keyword>
<dbReference type="InterPro" id="IPR050287">
    <property type="entry name" value="MTA/SAH_deaminase"/>
</dbReference>
<evidence type="ECO:0000256" key="2">
    <source>
        <dbReference type="ARBA" id="ARBA00022801"/>
    </source>
</evidence>
<dbReference type="Pfam" id="PF01979">
    <property type="entry name" value="Amidohydro_1"/>
    <property type="match status" value="1"/>
</dbReference>
<dbReference type="AlphaFoldDB" id="A0A844G7T0"/>
<name>A0A844G7T0_9BACT</name>
<sequence length="420" mass="45832">MMNSLLIRNVRLDGGGTDVLIEGNRFVRIAPGIECEGARVIDGSGKAIVPPFYNTHTHAAMTLLRGYADDMELFTWLNDYVWPAEAKLTGDDIRIGTRLAALEMIRTGTVFFNDMYWYQPDTVRAVREMGLRAAVGLLYISGSDGEVLERNRRCNEELLELGDDSSGRISVTYAPHAVYTVAEPILRAVAEDSARTGRVIHIHASETAREVEECVGAHGMSPVAYLDSLGVLGPRTVLAHAVHLSDEDIDIIRERKSWISHCPCSNFKLASGQFRYHKAVELGGCRFTLGTDGCASNNNLSMLEEMKFAALSAKNESGEPTAGRDGDILHAATRAGAEAFGIDAGLIGEGKLADALLVDLAHPLMTPDYHLAANLVYSADSSVIDTVICDGRILMENRRIDGEEEILADARRACVRLRNL</sequence>
<proteinExistence type="predicted"/>
<dbReference type="SUPFAM" id="SSF51556">
    <property type="entry name" value="Metallo-dependent hydrolases"/>
    <property type="match status" value="1"/>
</dbReference>
<dbReference type="Gene3D" id="3.20.20.140">
    <property type="entry name" value="Metal-dependent hydrolases"/>
    <property type="match status" value="1"/>
</dbReference>
<dbReference type="Gene3D" id="2.30.40.10">
    <property type="entry name" value="Urease, subunit C, domain 1"/>
    <property type="match status" value="1"/>
</dbReference>
<dbReference type="InterPro" id="IPR011059">
    <property type="entry name" value="Metal-dep_hydrolase_composite"/>
</dbReference>
<dbReference type="GO" id="GO:0016814">
    <property type="term" value="F:hydrolase activity, acting on carbon-nitrogen (but not peptide) bonds, in cyclic amidines"/>
    <property type="evidence" value="ECO:0007669"/>
    <property type="project" value="UniProtKB-ARBA"/>
</dbReference>
<evidence type="ECO:0000256" key="3">
    <source>
        <dbReference type="ARBA" id="ARBA00022833"/>
    </source>
</evidence>